<dbReference type="AlphaFoldDB" id="A0A518GGI6"/>
<dbReference type="EMBL" id="CP036298">
    <property type="protein sequence ID" value="QDV27699.1"/>
    <property type="molecule type" value="Genomic_DNA"/>
</dbReference>
<protein>
    <submittedName>
        <fullName evidence="1">Uncharacterized protein</fullName>
    </submittedName>
</protein>
<dbReference type="Proteomes" id="UP000318017">
    <property type="component" value="Chromosome"/>
</dbReference>
<sequence>MQSGLYLQAALLGPSHDIGVEATRRYGFSTQLFPSYLTVGYESRSDCE</sequence>
<dbReference type="KEGG" id="ahel:Q31a_60920"/>
<name>A0A518GGI6_9BACT</name>
<reference evidence="1 2" key="1">
    <citation type="submission" date="2019-02" db="EMBL/GenBank/DDBJ databases">
        <title>Deep-cultivation of Planctomycetes and their phenomic and genomic characterization uncovers novel biology.</title>
        <authorList>
            <person name="Wiegand S."/>
            <person name="Jogler M."/>
            <person name="Boedeker C."/>
            <person name="Pinto D."/>
            <person name="Vollmers J."/>
            <person name="Rivas-Marin E."/>
            <person name="Kohn T."/>
            <person name="Peeters S.H."/>
            <person name="Heuer A."/>
            <person name="Rast P."/>
            <person name="Oberbeckmann S."/>
            <person name="Bunk B."/>
            <person name="Jeske O."/>
            <person name="Meyerdierks A."/>
            <person name="Storesund J.E."/>
            <person name="Kallscheuer N."/>
            <person name="Luecker S."/>
            <person name="Lage O.M."/>
            <person name="Pohl T."/>
            <person name="Merkel B.J."/>
            <person name="Hornburger P."/>
            <person name="Mueller R.-W."/>
            <person name="Bruemmer F."/>
            <person name="Labrenz M."/>
            <person name="Spormann A.M."/>
            <person name="Op den Camp H."/>
            <person name="Overmann J."/>
            <person name="Amann R."/>
            <person name="Jetten M.S.M."/>
            <person name="Mascher T."/>
            <person name="Medema M.H."/>
            <person name="Devos D.P."/>
            <person name="Kaster A.-K."/>
            <person name="Ovreas L."/>
            <person name="Rohde M."/>
            <person name="Galperin M.Y."/>
            <person name="Jogler C."/>
        </authorList>
    </citation>
    <scope>NUCLEOTIDE SEQUENCE [LARGE SCALE GENOMIC DNA]</scope>
    <source>
        <strain evidence="1 2">Q31a</strain>
    </source>
</reference>
<organism evidence="1 2">
    <name type="scientific">Aureliella helgolandensis</name>
    <dbReference type="NCBI Taxonomy" id="2527968"/>
    <lineage>
        <taxon>Bacteria</taxon>
        <taxon>Pseudomonadati</taxon>
        <taxon>Planctomycetota</taxon>
        <taxon>Planctomycetia</taxon>
        <taxon>Pirellulales</taxon>
        <taxon>Pirellulaceae</taxon>
        <taxon>Aureliella</taxon>
    </lineage>
</organism>
<evidence type="ECO:0000313" key="2">
    <source>
        <dbReference type="Proteomes" id="UP000318017"/>
    </source>
</evidence>
<proteinExistence type="predicted"/>
<evidence type="ECO:0000313" key="1">
    <source>
        <dbReference type="EMBL" id="QDV27699.1"/>
    </source>
</evidence>
<gene>
    <name evidence="1" type="ORF">Q31a_60920</name>
</gene>
<keyword evidence="2" id="KW-1185">Reference proteome</keyword>
<accession>A0A518GGI6</accession>